<keyword evidence="1" id="KW-0808">Transferase</keyword>
<dbReference type="Pfam" id="PF02515">
    <property type="entry name" value="CoA_transf_3"/>
    <property type="match status" value="1"/>
</dbReference>
<gene>
    <name evidence="1" type="ORF">FGL95_04550</name>
</gene>
<dbReference type="InterPro" id="IPR003673">
    <property type="entry name" value="CoA-Trfase_fam_III"/>
</dbReference>
<name>A0A848KA18_9NOCA</name>
<protein>
    <submittedName>
        <fullName evidence="1">CoA transferase</fullName>
    </submittedName>
</protein>
<dbReference type="Gene3D" id="3.40.50.10540">
    <property type="entry name" value="Crotonobetainyl-coa:carnitine coa-transferase, domain 1"/>
    <property type="match status" value="1"/>
</dbReference>
<dbReference type="InterPro" id="IPR044855">
    <property type="entry name" value="CoA-Trfase_III_dom3_sf"/>
</dbReference>
<dbReference type="GO" id="GO:0016740">
    <property type="term" value="F:transferase activity"/>
    <property type="evidence" value="ECO:0007669"/>
    <property type="project" value="UniProtKB-KW"/>
</dbReference>
<reference evidence="1 2" key="2">
    <citation type="submission" date="2020-06" db="EMBL/GenBank/DDBJ databases">
        <title>Antribacter stalactiti gen. nov., sp. nov., a new member of the family Nacardiaceae isolated from a cave.</title>
        <authorList>
            <person name="Kim I.S."/>
        </authorList>
    </citation>
    <scope>NUCLEOTIDE SEQUENCE [LARGE SCALE GENOMIC DNA]</scope>
    <source>
        <strain evidence="1 2">YC2-7</strain>
    </source>
</reference>
<dbReference type="Proteomes" id="UP000535543">
    <property type="component" value="Unassembled WGS sequence"/>
</dbReference>
<organism evidence="1 2">
    <name type="scientific">Antrihabitans stalactiti</name>
    <dbReference type="NCBI Taxonomy" id="2584121"/>
    <lineage>
        <taxon>Bacteria</taxon>
        <taxon>Bacillati</taxon>
        <taxon>Actinomycetota</taxon>
        <taxon>Actinomycetes</taxon>
        <taxon>Mycobacteriales</taxon>
        <taxon>Nocardiaceae</taxon>
        <taxon>Antrihabitans</taxon>
    </lineage>
</organism>
<dbReference type="PANTHER" id="PTHR48228:SF5">
    <property type="entry name" value="ALPHA-METHYLACYL-COA RACEMASE"/>
    <property type="match status" value="1"/>
</dbReference>
<evidence type="ECO:0000313" key="2">
    <source>
        <dbReference type="Proteomes" id="UP000535543"/>
    </source>
</evidence>
<dbReference type="PANTHER" id="PTHR48228">
    <property type="entry name" value="SUCCINYL-COA--D-CITRAMALATE COA-TRANSFERASE"/>
    <property type="match status" value="1"/>
</dbReference>
<proteinExistence type="predicted"/>
<dbReference type="AlphaFoldDB" id="A0A848KA18"/>
<reference evidence="1 2" key="1">
    <citation type="submission" date="2019-05" db="EMBL/GenBank/DDBJ databases">
        <authorList>
            <person name="Lee S.D."/>
        </authorList>
    </citation>
    <scope>NUCLEOTIDE SEQUENCE [LARGE SCALE GENOMIC DNA]</scope>
    <source>
        <strain evidence="1 2">YC2-7</strain>
    </source>
</reference>
<dbReference type="EMBL" id="VCQU01000001">
    <property type="protein sequence ID" value="NMN94308.1"/>
    <property type="molecule type" value="Genomic_DNA"/>
</dbReference>
<sequence length="360" mass="37732">MGPLSGVRVVEMAGLAPVPFGGMILADLGADVVRIDRPGGSAITPPPGPVDRGKRSLTIDLKDPAGLASVRALAEKADVFVEGFRPGVAEKVGIGPADLTAANPQLVYVRVTGWGQEGPLAPRAGHDINYIGLTGALSLIGRAGERPVPPGVLLGDLASGGMLMAMGVMAALYERERSGVGQVIDSAIIDGASMMMAFYHGLREGGLYENPRGENLLDGGRSFYDTYETADGQYVSVGPIEPQFHAQLVAALEIDDEDLSVYLDPAGDKAWRDVLTAKFLTKTRDEWSEVFDGVDACVAPVLSPWEAHEHPHNVARNSHIDVGGLVQPAPAPRFTRTPADTPKPLGDCGSDAAAVVAGWA</sequence>
<dbReference type="SUPFAM" id="SSF89796">
    <property type="entry name" value="CoA-transferase family III (CaiB/BaiF)"/>
    <property type="match status" value="1"/>
</dbReference>
<dbReference type="Gene3D" id="3.30.1540.10">
    <property type="entry name" value="formyl-coa transferase, domain 3"/>
    <property type="match status" value="1"/>
</dbReference>
<accession>A0A848KA18</accession>
<evidence type="ECO:0000313" key="1">
    <source>
        <dbReference type="EMBL" id="NMN94308.1"/>
    </source>
</evidence>
<keyword evidence="2" id="KW-1185">Reference proteome</keyword>
<dbReference type="InterPro" id="IPR023606">
    <property type="entry name" value="CoA-Trfase_III_dom_1_sf"/>
</dbReference>
<comment type="caution">
    <text evidence="1">The sequence shown here is derived from an EMBL/GenBank/DDBJ whole genome shotgun (WGS) entry which is preliminary data.</text>
</comment>
<dbReference type="InterPro" id="IPR050509">
    <property type="entry name" value="CoA-transferase_III"/>
</dbReference>